<keyword evidence="11" id="KW-0007">Acetylation</keyword>
<evidence type="ECO:0000256" key="5">
    <source>
        <dbReference type="ARBA" id="ARBA00012452"/>
    </source>
</evidence>
<keyword evidence="7 17" id="KW-0812">Transmembrane</keyword>
<evidence type="ECO:0000256" key="1">
    <source>
        <dbReference type="ARBA" id="ARBA00003701"/>
    </source>
</evidence>
<protein>
    <recommendedName>
        <fullName evidence="15">Microsomal glutathione S-transferase 1</fullName>
        <ecNumber evidence="5">2.5.1.18</ecNumber>
    </recommendedName>
</protein>
<evidence type="ECO:0000256" key="4">
    <source>
        <dbReference type="ARBA" id="ARBA00010459"/>
    </source>
</evidence>
<feature type="transmembrane region" description="Helical" evidence="17">
    <location>
        <begin position="124"/>
        <end position="145"/>
    </location>
</feature>
<dbReference type="PANTHER" id="PTHR10689">
    <property type="entry name" value="MICROSOMAL GLUTATHIONE S-TRANSFERASE 1"/>
    <property type="match status" value="1"/>
</dbReference>
<evidence type="ECO:0000256" key="16">
    <source>
        <dbReference type="ARBA" id="ARBA00049385"/>
    </source>
</evidence>
<dbReference type="Gene3D" id="1.20.120.550">
    <property type="entry name" value="Membrane associated eicosanoid/glutathione metabolism-like domain"/>
    <property type="match status" value="1"/>
</dbReference>
<evidence type="ECO:0000313" key="18">
    <source>
        <dbReference type="EMBL" id="KAF7279798.1"/>
    </source>
</evidence>
<evidence type="ECO:0000256" key="6">
    <source>
        <dbReference type="ARBA" id="ARBA00022679"/>
    </source>
</evidence>
<feature type="transmembrane region" description="Helical" evidence="17">
    <location>
        <begin position="12"/>
        <end position="34"/>
    </location>
</feature>
<dbReference type="GO" id="GO:0005741">
    <property type="term" value="C:mitochondrial outer membrane"/>
    <property type="evidence" value="ECO:0007669"/>
    <property type="project" value="UniProtKB-SubCell"/>
</dbReference>
<comment type="caution">
    <text evidence="18">The sequence shown here is derived from an EMBL/GenBank/DDBJ whole genome shotgun (WGS) entry which is preliminary data.</text>
</comment>
<reference evidence="18" key="1">
    <citation type="submission" date="2020-08" db="EMBL/GenBank/DDBJ databases">
        <title>Genome sequencing and assembly of the red palm weevil Rhynchophorus ferrugineus.</title>
        <authorList>
            <person name="Dias G.B."/>
            <person name="Bergman C.M."/>
            <person name="Manee M."/>
        </authorList>
    </citation>
    <scope>NUCLEOTIDE SEQUENCE</scope>
    <source>
        <strain evidence="18">AA-2017</strain>
        <tissue evidence="18">Whole larva</tissue>
    </source>
</reference>
<evidence type="ECO:0000256" key="7">
    <source>
        <dbReference type="ARBA" id="ARBA00022692"/>
    </source>
</evidence>
<keyword evidence="6" id="KW-0808">Transferase</keyword>
<sequence length="146" mass="16575">MSPIAFDNALLRIYFFYASLLGVKMLAMSVLTALQRFKTKTFANPEDCHMHKVKVSHNESVERVRRAHLNDLENIPIFLLISLGYLSTGPSYDLALYLFRAFALGRFLHTFVYAIVVIPQPARVLSWSVGYVVTIYMAVSTLITLL</sequence>
<gene>
    <name evidence="18" type="ORF">GWI33_006722</name>
</gene>
<comment type="subcellular location">
    <subcellularLocation>
        <location evidence="3">Endoplasmic reticulum membrane</location>
        <topology evidence="3">Multi-pass membrane protein</topology>
    </subcellularLocation>
    <subcellularLocation>
        <location evidence="2">Mitochondrion outer membrane</location>
    </subcellularLocation>
</comment>
<organism evidence="18 19">
    <name type="scientific">Rhynchophorus ferrugineus</name>
    <name type="common">Red palm weevil</name>
    <name type="synonym">Curculio ferrugineus</name>
    <dbReference type="NCBI Taxonomy" id="354439"/>
    <lineage>
        <taxon>Eukaryota</taxon>
        <taxon>Metazoa</taxon>
        <taxon>Ecdysozoa</taxon>
        <taxon>Arthropoda</taxon>
        <taxon>Hexapoda</taxon>
        <taxon>Insecta</taxon>
        <taxon>Pterygota</taxon>
        <taxon>Neoptera</taxon>
        <taxon>Endopterygota</taxon>
        <taxon>Coleoptera</taxon>
        <taxon>Polyphaga</taxon>
        <taxon>Cucujiformia</taxon>
        <taxon>Curculionidae</taxon>
        <taxon>Dryophthorinae</taxon>
        <taxon>Rhynchophorus</taxon>
    </lineage>
</organism>
<keyword evidence="8" id="KW-1000">Mitochondrion outer membrane</keyword>
<keyword evidence="13 17" id="KW-0472">Membrane</keyword>
<evidence type="ECO:0000256" key="3">
    <source>
        <dbReference type="ARBA" id="ARBA00004477"/>
    </source>
</evidence>
<feature type="transmembrane region" description="Helical" evidence="17">
    <location>
        <begin position="94"/>
        <end position="117"/>
    </location>
</feature>
<evidence type="ECO:0000256" key="13">
    <source>
        <dbReference type="ARBA" id="ARBA00023136"/>
    </source>
</evidence>
<comment type="subunit">
    <text evidence="14">Homotrimer; The trimer binds only one molecule of glutathione.</text>
</comment>
<evidence type="ECO:0000256" key="14">
    <source>
        <dbReference type="ARBA" id="ARBA00038540"/>
    </source>
</evidence>
<dbReference type="EMBL" id="JAACXV010000339">
    <property type="protein sequence ID" value="KAF7279798.1"/>
    <property type="molecule type" value="Genomic_DNA"/>
</dbReference>
<proteinExistence type="inferred from homology"/>
<dbReference type="InterPro" id="IPR040162">
    <property type="entry name" value="MGST1-like"/>
</dbReference>
<dbReference type="Pfam" id="PF01124">
    <property type="entry name" value="MAPEG"/>
    <property type="match status" value="1"/>
</dbReference>
<dbReference type="PANTHER" id="PTHR10689:SF6">
    <property type="entry name" value="MICROSOMAL GLUTATHIONE S-TRANSFERASE 1"/>
    <property type="match status" value="1"/>
</dbReference>
<comment type="function">
    <text evidence="1">Conjugation of reduced glutathione to a wide number of exogenous and endogenous hydrophobic electrophiles.</text>
</comment>
<evidence type="ECO:0000256" key="10">
    <source>
        <dbReference type="ARBA" id="ARBA00022989"/>
    </source>
</evidence>
<dbReference type="OrthoDB" id="193139at2759"/>
<dbReference type="SUPFAM" id="SSF161084">
    <property type="entry name" value="MAPEG domain-like"/>
    <property type="match status" value="1"/>
</dbReference>
<keyword evidence="19" id="KW-1185">Reference proteome</keyword>
<evidence type="ECO:0000256" key="12">
    <source>
        <dbReference type="ARBA" id="ARBA00023128"/>
    </source>
</evidence>
<evidence type="ECO:0000256" key="11">
    <source>
        <dbReference type="ARBA" id="ARBA00022990"/>
    </source>
</evidence>
<evidence type="ECO:0000256" key="15">
    <source>
        <dbReference type="ARBA" id="ARBA00039397"/>
    </source>
</evidence>
<dbReference type="Proteomes" id="UP000625711">
    <property type="component" value="Unassembled WGS sequence"/>
</dbReference>
<keyword evidence="9" id="KW-0256">Endoplasmic reticulum</keyword>
<comment type="similarity">
    <text evidence="4">Belongs to the MAPEG family.</text>
</comment>
<dbReference type="AlphaFoldDB" id="A0A834IJX7"/>
<evidence type="ECO:0000256" key="9">
    <source>
        <dbReference type="ARBA" id="ARBA00022824"/>
    </source>
</evidence>
<keyword evidence="10 17" id="KW-1133">Transmembrane helix</keyword>
<dbReference type="GO" id="GO:0004364">
    <property type="term" value="F:glutathione transferase activity"/>
    <property type="evidence" value="ECO:0007669"/>
    <property type="project" value="UniProtKB-EC"/>
</dbReference>
<dbReference type="GO" id="GO:0005789">
    <property type="term" value="C:endoplasmic reticulum membrane"/>
    <property type="evidence" value="ECO:0007669"/>
    <property type="project" value="UniProtKB-SubCell"/>
</dbReference>
<evidence type="ECO:0000256" key="2">
    <source>
        <dbReference type="ARBA" id="ARBA00004294"/>
    </source>
</evidence>
<evidence type="ECO:0000313" key="19">
    <source>
        <dbReference type="Proteomes" id="UP000625711"/>
    </source>
</evidence>
<dbReference type="InterPro" id="IPR023352">
    <property type="entry name" value="MAPEG-like_dom_sf"/>
</dbReference>
<dbReference type="FunFam" id="1.20.120.550:FF:000002">
    <property type="entry name" value="Microsomal glutathione S-transferase 1"/>
    <property type="match status" value="1"/>
</dbReference>
<keyword evidence="12" id="KW-0496">Mitochondrion</keyword>
<comment type="catalytic activity">
    <reaction evidence="16">
        <text>RX + glutathione = an S-substituted glutathione + a halide anion + H(+)</text>
        <dbReference type="Rhea" id="RHEA:16437"/>
        <dbReference type="ChEBI" id="CHEBI:15378"/>
        <dbReference type="ChEBI" id="CHEBI:16042"/>
        <dbReference type="ChEBI" id="CHEBI:17792"/>
        <dbReference type="ChEBI" id="CHEBI:57925"/>
        <dbReference type="ChEBI" id="CHEBI:90779"/>
        <dbReference type="EC" id="2.5.1.18"/>
    </reaction>
    <physiologicalReaction direction="left-to-right" evidence="16">
        <dbReference type="Rhea" id="RHEA:16438"/>
    </physiologicalReaction>
</comment>
<evidence type="ECO:0000256" key="17">
    <source>
        <dbReference type="SAM" id="Phobius"/>
    </source>
</evidence>
<evidence type="ECO:0000256" key="8">
    <source>
        <dbReference type="ARBA" id="ARBA00022787"/>
    </source>
</evidence>
<dbReference type="EC" id="2.5.1.18" evidence="5"/>
<name>A0A834IJX7_RHYFE</name>
<dbReference type="InterPro" id="IPR001129">
    <property type="entry name" value="Membr-assoc_MAPEG"/>
</dbReference>
<accession>A0A834IJX7</accession>